<proteinExistence type="predicted"/>
<dbReference type="Pfam" id="PF05147">
    <property type="entry name" value="LANC_like"/>
    <property type="match status" value="1"/>
</dbReference>
<comment type="caution">
    <text evidence="2">The sequence shown here is derived from an EMBL/GenBank/DDBJ whole genome shotgun (WGS) entry which is preliminary data.</text>
</comment>
<feature type="domain" description="Lantibiotic biosynthesis protein dehydration" evidence="1">
    <location>
        <begin position="133"/>
        <end position="505"/>
    </location>
</feature>
<sequence>MMEVDCIAKVKEILEHFNETQIEGILQTDKLDKTNIFDNFYKEYLWYFEINLKSILSDLKNLDFGMKEDKIVFSCLQSLRNDLIDISKKILISELYKMKEKDQLIGKNKYERYEYFNSLLTGNKQLEIIEANPVMAFLIINKLQTKLNLIKECFERFACDYKEIKYAFDLDIKNLENIWLDEGDTHNDGKSVIILEFNYKKKLVYKPHTMAPDESFGKLVNYINDSRYLKCPLKVAKAINKGRYGWQEFIKHKQCDNINQIKDHFYRIGVLLSIFNIIKSKDFHYENIIANGEYPVPIDLETILSNSKNELSVHEYGLAEAFVKEIDQSIYGSLMIPQNLEMFKFSVDLSGINGGSYEAQSIEFTRILNTGTDEIGYERVKDSIGEKQNRVKYNGKVVELQEYIPDIEKGLSDGYDFFIENKEKLISLIMDGKVFSGEYRQVLRATANYVKFIDAAIHPVYTNDFESRIKVFNYLYGKGQLTDERKTRVNSEINQLLKNDVPYFWAKFDTHDLHSADGTCLKDYYQRTICESVVGKIQLADKKEKEKQILYMKASIASLISIQNSNKYTEKYANDIFSNMVEHHNKSDRYIQIAKKIGEYLADMAIWNSDKDKCSFMALNYQTDGCIKYGPLNVKLYEGSGLLLFLSQLSRLTGDNKYKKIVESAILGFDELFNKIELQITSEGVFTGIGSLTFTYYSLWTITKDKLFYDRYKECLKRLIDFDFSKSEVIDVIDGVAGLSIMGSNIYEKENDDMLLELMEKCGEKLYSELAEEKDGYLTGFSHGYAGFSTALFMLAQHLNNEKYYNLGKDLVRKENEYYSEEKKNWKDLRPNHHEADPVFWCHGAAGIALSRAISKEYLKENDKCFLDRDIDLAVSKTLEYGFTSDMNQSLCHGSFGNIDCLLSVAIKTKDLELLERVYLTVDAECEKIIKNGIECANPLRVETINFMLGISGVGYQLLRLYDNNIPSILSLQV</sequence>
<dbReference type="Gene3D" id="1.50.10.20">
    <property type="match status" value="1"/>
</dbReference>
<dbReference type="SMART" id="SM01260">
    <property type="entry name" value="LANC_like"/>
    <property type="match status" value="1"/>
</dbReference>
<reference evidence="2 3" key="1">
    <citation type="submission" date="2021-03" db="EMBL/GenBank/DDBJ databases">
        <title>Genomic Encyclopedia of Type Strains, Phase IV (KMG-IV): sequencing the most valuable type-strain genomes for metagenomic binning, comparative biology and taxonomic classification.</title>
        <authorList>
            <person name="Goeker M."/>
        </authorList>
    </citation>
    <scope>NUCLEOTIDE SEQUENCE [LARGE SCALE GENOMIC DNA]</scope>
    <source>
        <strain evidence="2 3">DSM 28650</strain>
    </source>
</reference>
<dbReference type="InterPro" id="IPR017146">
    <property type="entry name" value="Lanti_2_LanM"/>
</dbReference>
<protein>
    <submittedName>
        <fullName evidence="2">Type 2 lantibiotic biosynthesis protein LanM</fullName>
    </submittedName>
</protein>
<gene>
    <name evidence="2" type="ORF">J2Z44_001762</name>
</gene>
<dbReference type="CDD" id="cd04792">
    <property type="entry name" value="LanM-like"/>
    <property type="match status" value="1"/>
</dbReference>
<evidence type="ECO:0000259" key="1">
    <source>
        <dbReference type="Pfam" id="PF13575"/>
    </source>
</evidence>
<keyword evidence="3" id="KW-1185">Reference proteome</keyword>
<dbReference type="Proteomes" id="UP001519308">
    <property type="component" value="Unassembled WGS sequence"/>
</dbReference>
<evidence type="ECO:0000313" key="2">
    <source>
        <dbReference type="EMBL" id="MBP2021966.1"/>
    </source>
</evidence>
<dbReference type="InterPro" id="IPR007822">
    <property type="entry name" value="LANC-like"/>
</dbReference>
<accession>A0ABS4K3Z3</accession>
<dbReference type="PIRSF" id="PIRSF037228">
    <property type="entry name" value="Lant_mod_RumM"/>
    <property type="match status" value="1"/>
</dbReference>
<dbReference type="NCBIfam" id="TIGR03897">
    <property type="entry name" value="lanti_2_LanM"/>
    <property type="match status" value="1"/>
</dbReference>
<dbReference type="PRINTS" id="PR01950">
    <property type="entry name" value="LANCSUPER"/>
</dbReference>
<dbReference type="Pfam" id="PF13575">
    <property type="entry name" value="DUF4135"/>
    <property type="match status" value="1"/>
</dbReference>
<name>A0ABS4K3Z3_9CLOT</name>
<dbReference type="InterPro" id="IPR025410">
    <property type="entry name" value="Lant_dehyd"/>
</dbReference>
<dbReference type="EMBL" id="JAGGLL010000011">
    <property type="protein sequence ID" value="MBP2021966.1"/>
    <property type="molecule type" value="Genomic_DNA"/>
</dbReference>
<organism evidence="2 3">
    <name type="scientific">Clostridium punense</name>
    <dbReference type="NCBI Taxonomy" id="1054297"/>
    <lineage>
        <taxon>Bacteria</taxon>
        <taxon>Bacillati</taxon>
        <taxon>Bacillota</taxon>
        <taxon>Clostridia</taxon>
        <taxon>Eubacteriales</taxon>
        <taxon>Clostridiaceae</taxon>
        <taxon>Clostridium</taxon>
    </lineage>
</organism>
<evidence type="ECO:0000313" key="3">
    <source>
        <dbReference type="Proteomes" id="UP001519308"/>
    </source>
</evidence>
<dbReference type="RefSeq" id="WP_021281417.1">
    <property type="nucleotide sequence ID" value="NZ_JAGGLL010000011.1"/>
</dbReference>
<dbReference type="SUPFAM" id="SSF158745">
    <property type="entry name" value="LanC-like"/>
    <property type="match status" value="1"/>
</dbReference>